<comment type="caution">
    <text evidence="1">The sequence shown here is derived from an EMBL/GenBank/DDBJ whole genome shotgun (WGS) entry which is preliminary data.</text>
</comment>
<dbReference type="EMBL" id="MDYQ01000128">
    <property type="protein sequence ID" value="PRP81336.1"/>
    <property type="molecule type" value="Genomic_DNA"/>
</dbReference>
<dbReference type="InParanoid" id="A0A2P6NBK1"/>
<name>A0A2P6NBK1_9EUKA</name>
<dbReference type="InterPro" id="IPR036770">
    <property type="entry name" value="Ankyrin_rpt-contain_sf"/>
</dbReference>
<protein>
    <submittedName>
        <fullName evidence="1">Ankyrin repeat domain-containing protein</fullName>
    </submittedName>
</protein>
<dbReference type="SUPFAM" id="SSF48403">
    <property type="entry name" value="Ankyrin repeat"/>
    <property type="match status" value="1"/>
</dbReference>
<organism evidence="1 2">
    <name type="scientific">Planoprotostelium fungivorum</name>
    <dbReference type="NCBI Taxonomy" id="1890364"/>
    <lineage>
        <taxon>Eukaryota</taxon>
        <taxon>Amoebozoa</taxon>
        <taxon>Evosea</taxon>
        <taxon>Variosea</taxon>
        <taxon>Cavosteliida</taxon>
        <taxon>Cavosteliaceae</taxon>
        <taxon>Planoprotostelium</taxon>
    </lineage>
</organism>
<dbReference type="AlphaFoldDB" id="A0A2P6NBK1"/>
<dbReference type="Proteomes" id="UP000241769">
    <property type="component" value="Unassembled WGS sequence"/>
</dbReference>
<evidence type="ECO:0000313" key="2">
    <source>
        <dbReference type="Proteomes" id="UP000241769"/>
    </source>
</evidence>
<dbReference type="InterPro" id="IPR002110">
    <property type="entry name" value="Ankyrin_rpt"/>
</dbReference>
<evidence type="ECO:0000313" key="1">
    <source>
        <dbReference type="EMBL" id="PRP81336.1"/>
    </source>
</evidence>
<dbReference type="Gene3D" id="1.25.40.20">
    <property type="entry name" value="Ankyrin repeat-containing domain"/>
    <property type="match status" value="1"/>
</dbReference>
<proteinExistence type="predicted"/>
<sequence>MDGMFAGYEFVNGIAGGYDITRCILRMAFRREEDVVEWKYQRIKRKQFCCLRSVCRSWKELMDSFVDLFDYGDLVEAMRRRSPHSVRLLLHLTDIRQQNPLCDAFELKVVSKPEGVDLVRALLTDPRVNPAGEHNRAMREASSAGLIEVVGILLEDDRVDPTESLMQIVEAGHTETVKFMLARPRVDPSAENNKAIQIASRGRSVEIVRLLANDARVDPSASENYAVIRAARNGDIDVVELLSKDCRVNLSGLGFSSLEQKGPTFFRSRPTWSGFKKQGLTHSEK</sequence>
<reference evidence="1 2" key="1">
    <citation type="journal article" date="2018" name="Genome Biol. Evol.">
        <title>Multiple Roots of Fruiting Body Formation in Amoebozoa.</title>
        <authorList>
            <person name="Hillmann F."/>
            <person name="Forbes G."/>
            <person name="Novohradska S."/>
            <person name="Ferling I."/>
            <person name="Riege K."/>
            <person name="Groth M."/>
            <person name="Westermann M."/>
            <person name="Marz M."/>
            <person name="Spaller T."/>
            <person name="Winckler T."/>
            <person name="Schaap P."/>
            <person name="Glockner G."/>
        </authorList>
    </citation>
    <scope>NUCLEOTIDE SEQUENCE [LARGE SCALE GENOMIC DNA]</scope>
    <source>
        <strain evidence="1 2">Jena</strain>
    </source>
</reference>
<accession>A0A2P6NBK1</accession>
<keyword evidence="2" id="KW-1185">Reference proteome</keyword>
<dbReference type="Pfam" id="PF12796">
    <property type="entry name" value="Ank_2"/>
    <property type="match status" value="1"/>
</dbReference>
<gene>
    <name evidence="1" type="ORF">PROFUN_04571</name>
</gene>